<evidence type="ECO:0000313" key="3">
    <source>
        <dbReference type="EMBL" id="AEA47825.1"/>
    </source>
</evidence>
<reference evidence="3 4" key="1">
    <citation type="submission" date="2011-03" db="EMBL/GenBank/DDBJ databases">
        <title>The complete genome of Archaeoglobus veneficus SNP6.</title>
        <authorList>
            <consortium name="US DOE Joint Genome Institute (JGI-PGF)"/>
            <person name="Lucas S."/>
            <person name="Copeland A."/>
            <person name="Lapidus A."/>
            <person name="Bruce D."/>
            <person name="Goodwin L."/>
            <person name="Pitluck S."/>
            <person name="Kyrpides N."/>
            <person name="Mavromatis K."/>
            <person name="Pagani I."/>
            <person name="Ivanova N."/>
            <person name="Mikhailova N."/>
            <person name="Lu M."/>
            <person name="Detter J.C."/>
            <person name="Tapia R."/>
            <person name="Han C."/>
            <person name="Land M."/>
            <person name="Hauser L."/>
            <person name="Markowitz V."/>
            <person name="Cheng J.-F."/>
            <person name="Hugenholtz P."/>
            <person name="Woyke T."/>
            <person name="Wu D."/>
            <person name="Spring S."/>
            <person name="Brambilla E."/>
            <person name="Klenk H.-P."/>
            <person name="Eisen J.A."/>
        </authorList>
    </citation>
    <scope>NUCLEOTIDE SEQUENCE [LARGE SCALE GENOMIC DNA]</scope>
    <source>
        <strain>SNP6</strain>
    </source>
</reference>
<dbReference type="KEGG" id="ave:Arcve_1829"/>
<dbReference type="PANTHER" id="PTHR42856:SF1">
    <property type="entry name" value="ACYL-COENZYME A THIOESTERASE PAAI"/>
    <property type="match status" value="1"/>
</dbReference>
<dbReference type="InterPro" id="IPR006683">
    <property type="entry name" value="Thioestr_dom"/>
</dbReference>
<dbReference type="RefSeq" id="WP_013684481.1">
    <property type="nucleotide sequence ID" value="NC_015320.1"/>
</dbReference>
<sequence>MDSDNVPDHGLNRKLLEVLQNDSFRQFLGAEIVEVREGYAKVEGVVKEEYTNFHGTAHGSYIAALADFALGIAANSDNVKRFAVTIKIDFLRPAFPGEKLTAKAFRTGGGRNLAFFEINVLRGDELVARGDAIVYGKERIVDSH</sequence>
<keyword evidence="4" id="KW-1185">Reference proteome</keyword>
<dbReference type="HOGENOM" id="CLU_089876_11_2_2"/>
<dbReference type="Gene3D" id="3.10.129.10">
    <property type="entry name" value="Hotdog Thioesterase"/>
    <property type="match status" value="1"/>
</dbReference>
<proteinExistence type="predicted"/>
<dbReference type="NCBIfam" id="TIGR00369">
    <property type="entry name" value="unchar_dom_1"/>
    <property type="match status" value="1"/>
</dbReference>
<dbReference type="EMBL" id="CP002588">
    <property type="protein sequence ID" value="AEA47825.1"/>
    <property type="molecule type" value="Genomic_DNA"/>
</dbReference>
<dbReference type="STRING" id="693661.Arcve_1829"/>
<protein>
    <submittedName>
        <fullName evidence="3">Phenylacetic acid degradation-related protein</fullName>
    </submittedName>
</protein>
<keyword evidence="1" id="KW-0378">Hydrolase</keyword>
<dbReference type="GO" id="GO:0016289">
    <property type="term" value="F:acyl-CoA hydrolase activity"/>
    <property type="evidence" value="ECO:0007669"/>
    <property type="project" value="TreeGrafter"/>
</dbReference>
<dbReference type="InterPro" id="IPR052723">
    <property type="entry name" value="Acyl-CoA_thioesterase_PaaI"/>
</dbReference>
<dbReference type="InterPro" id="IPR029069">
    <property type="entry name" value="HotDog_dom_sf"/>
</dbReference>
<dbReference type="Pfam" id="PF03061">
    <property type="entry name" value="4HBT"/>
    <property type="match status" value="1"/>
</dbReference>
<dbReference type="eggNOG" id="arCOG00777">
    <property type="taxonomic scope" value="Archaea"/>
</dbReference>
<dbReference type="InterPro" id="IPR003736">
    <property type="entry name" value="PAAI_dom"/>
</dbReference>
<dbReference type="AlphaFoldDB" id="F2KR19"/>
<dbReference type="CDD" id="cd03443">
    <property type="entry name" value="PaaI_thioesterase"/>
    <property type="match status" value="1"/>
</dbReference>
<dbReference type="PANTHER" id="PTHR42856">
    <property type="entry name" value="ACYL-COENZYME A THIOESTERASE PAAI"/>
    <property type="match status" value="1"/>
</dbReference>
<evidence type="ECO:0000313" key="4">
    <source>
        <dbReference type="Proteomes" id="UP000008136"/>
    </source>
</evidence>
<dbReference type="Proteomes" id="UP000008136">
    <property type="component" value="Chromosome"/>
</dbReference>
<organism evidence="3 4">
    <name type="scientific">Archaeoglobus veneficus (strain DSM 11195 / SNP6)</name>
    <dbReference type="NCBI Taxonomy" id="693661"/>
    <lineage>
        <taxon>Archaea</taxon>
        <taxon>Methanobacteriati</taxon>
        <taxon>Methanobacteriota</taxon>
        <taxon>Archaeoglobi</taxon>
        <taxon>Archaeoglobales</taxon>
        <taxon>Archaeoglobaceae</taxon>
        <taxon>Archaeoglobus</taxon>
    </lineage>
</organism>
<dbReference type="GeneID" id="10394958"/>
<dbReference type="OrthoDB" id="24516at2157"/>
<gene>
    <name evidence="3" type="ordered locus">Arcve_1829</name>
</gene>
<dbReference type="SUPFAM" id="SSF54637">
    <property type="entry name" value="Thioesterase/thiol ester dehydrase-isomerase"/>
    <property type="match status" value="1"/>
</dbReference>
<name>F2KR19_ARCVS</name>
<accession>F2KR19</accession>
<evidence type="ECO:0000256" key="1">
    <source>
        <dbReference type="ARBA" id="ARBA00022801"/>
    </source>
</evidence>
<feature type="domain" description="Thioesterase" evidence="2">
    <location>
        <begin position="54"/>
        <end position="126"/>
    </location>
</feature>
<evidence type="ECO:0000259" key="2">
    <source>
        <dbReference type="Pfam" id="PF03061"/>
    </source>
</evidence>